<evidence type="ECO:0000313" key="12">
    <source>
        <dbReference type="Proteomes" id="UP000237771"/>
    </source>
</evidence>
<dbReference type="SUPFAM" id="SSF81452">
    <property type="entry name" value="Cytochrome c oxidase subunit III-like"/>
    <property type="match status" value="2"/>
</dbReference>
<evidence type="ECO:0000256" key="7">
    <source>
        <dbReference type="SAM" id="Phobius"/>
    </source>
</evidence>
<feature type="transmembrane region" description="Helical" evidence="7">
    <location>
        <begin position="80"/>
        <end position="100"/>
    </location>
</feature>
<evidence type="ECO:0000259" key="8">
    <source>
        <dbReference type="PROSITE" id="PS50253"/>
    </source>
</evidence>
<dbReference type="AlphaFoldDB" id="A0A1M5MPV3"/>
<feature type="transmembrane region" description="Helical" evidence="7">
    <location>
        <begin position="323"/>
        <end position="341"/>
    </location>
</feature>
<dbReference type="GO" id="GO:0019646">
    <property type="term" value="P:aerobic electron transport chain"/>
    <property type="evidence" value="ECO:0007669"/>
    <property type="project" value="InterPro"/>
</dbReference>
<dbReference type="Proteomes" id="UP000237771">
    <property type="component" value="Unassembled WGS sequence"/>
</dbReference>
<dbReference type="RefSeq" id="WP_072942318.1">
    <property type="nucleotide sequence ID" value="NZ_FQWO01000004.1"/>
</dbReference>
<feature type="transmembrane region" description="Helical" evidence="7">
    <location>
        <begin position="29"/>
        <end position="51"/>
    </location>
</feature>
<dbReference type="EMBL" id="FQWO01000004">
    <property type="protein sequence ID" value="SHG79321.1"/>
    <property type="molecule type" value="Genomic_DNA"/>
</dbReference>
<dbReference type="Pfam" id="PF00510">
    <property type="entry name" value="COX3"/>
    <property type="match status" value="1"/>
</dbReference>
<dbReference type="STRING" id="280093.SAMN05443373_104107"/>
<keyword evidence="5 7" id="KW-1133">Transmembrane helix</keyword>
<reference evidence="11" key="1">
    <citation type="submission" date="2016-11" db="EMBL/GenBank/DDBJ databases">
        <authorList>
            <person name="Varghese N."/>
            <person name="Submissions S."/>
        </authorList>
    </citation>
    <scope>NUCLEOTIDE SEQUENCE [LARGE SCALE GENOMIC DNA]</scope>
    <source>
        <strain evidence="11">DSM 19729</strain>
    </source>
</reference>
<protein>
    <submittedName>
        <fullName evidence="10">Cytochrome c oxidase subunit 3</fullName>
    </submittedName>
</protein>
<dbReference type="InterPro" id="IPR035973">
    <property type="entry name" value="Cyt_c_oxidase_su3-like_sf"/>
</dbReference>
<dbReference type="Proteomes" id="UP000184384">
    <property type="component" value="Unassembled WGS sequence"/>
</dbReference>
<dbReference type="GO" id="GO:0004129">
    <property type="term" value="F:cytochrome-c oxidase activity"/>
    <property type="evidence" value="ECO:0007669"/>
    <property type="project" value="InterPro"/>
</dbReference>
<name>A0A1M5MPV3_9FLAO</name>
<keyword evidence="12" id="KW-1185">Reference proteome</keyword>
<evidence type="ECO:0000256" key="6">
    <source>
        <dbReference type="ARBA" id="ARBA00023136"/>
    </source>
</evidence>
<evidence type="ECO:0000256" key="2">
    <source>
        <dbReference type="ARBA" id="ARBA00010581"/>
    </source>
</evidence>
<dbReference type="InterPro" id="IPR013833">
    <property type="entry name" value="Cyt_c_oxidase_su3_a-hlx"/>
</dbReference>
<keyword evidence="3" id="KW-1003">Cell membrane</keyword>
<keyword evidence="6 7" id="KW-0472">Membrane</keyword>
<feature type="transmembrane region" description="Helical" evidence="7">
    <location>
        <begin position="278"/>
        <end position="302"/>
    </location>
</feature>
<proteinExistence type="inferred from homology"/>
<feature type="transmembrane region" description="Helical" evidence="7">
    <location>
        <begin position="112"/>
        <end position="132"/>
    </location>
</feature>
<gene>
    <name evidence="9" type="ORF">BC624_103108</name>
    <name evidence="10" type="ORF">SAMN05443373_104107</name>
</gene>
<accession>A0A1M5MPV3</accession>
<dbReference type="OrthoDB" id="9810850at2"/>
<sequence>MKATVTTANSEEKTWGGGNEPMGASYGKLMMWFFIMSDALTFSGFLAAYGFSRFKFIETWPLADEVFNHFPFMHGVDAPMYYVALMTFILIFSSVTMVLAVDAGHQMKKNKVVVYMFLTIIGGLIFVGSQAWEWKNFIKGQYGAIETTGGSLLQFVDKDGKRVALADFAATLHEERSQLKRSDATWFMSESSLPSYSVAEVQAGFKAHLELLIRTEVIYEGSAEEAKNSTINHDLSKVKFKTVLTREESELRLAQAAHVVEGANLIRNEYGNKLFADFFFFITGFHGFHVFSGVIINIIIFFNVLLGTYERRGSYEMVEKVGLYWHFVDLVWVFVFTVFYLV</sequence>
<reference evidence="9 12" key="3">
    <citation type="submission" date="2018-03" db="EMBL/GenBank/DDBJ databases">
        <title>Genomic Encyclopedia of Archaeal and Bacterial Type Strains, Phase II (KMG-II): from individual species to whole genera.</title>
        <authorList>
            <person name="Goeker M."/>
        </authorList>
    </citation>
    <scope>NUCLEOTIDE SEQUENCE [LARGE SCALE GENOMIC DNA]</scope>
    <source>
        <strain evidence="9 12">DSM 17797</strain>
    </source>
</reference>
<evidence type="ECO:0000256" key="4">
    <source>
        <dbReference type="ARBA" id="ARBA00022692"/>
    </source>
</evidence>
<dbReference type="InterPro" id="IPR000298">
    <property type="entry name" value="Cyt_c_oxidase-like_su3"/>
</dbReference>
<keyword evidence="4 7" id="KW-0812">Transmembrane</keyword>
<dbReference type="GO" id="GO:0005886">
    <property type="term" value="C:plasma membrane"/>
    <property type="evidence" value="ECO:0007669"/>
    <property type="project" value="UniProtKB-SubCell"/>
</dbReference>
<dbReference type="InterPro" id="IPR024791">
    <property type="entry name" value="Cyt_c/ubiquinol_Oxase_su3"/>
</dbReference>
<reference evidence="10" key="2">
    <citation type="submission" date="2016-11" db="EMBL/GenBank/DDBJ databases">
        <authorList>
            <person name="Jaros S."/>
            <person name="Januszkiewicz K."/>
            <person name="Wedrychowicz H."/>
        </authorList>
    </citation>
    <scope>NUCLEOTIDE SEQUENCE [LARGE SCALE GENOMIC DNA]</scope>
    <source>
        <strain evidence="10">DSM 19729</strain>
    </source>
</reference>
<evidence type="ECO:0000256" key="3">
    <source>
        <dbReference type="ARBA" id="ARBA00022475"/>
    </source>
</evidence>
<dbReference type="PANTHER" id="PTHR11403">
    <property type="entry name" value="CYTOCHROME C OXIDASE SUBUNIT III"/>
    <property type="match status" value="1"/>
</dbReference>
<evidence type="ECO:0000313" key="11">
    <source>
        <dbReference type="Proteomes" id="UP000184384"/>
    </source>
</evidence>
<dbReference type="Gene3D" id="1.20.120.80">
    <property type="entry name" value="Cytochrome c oxidase, subunit III, four-helix bundle"/>
    <property type="match status" value="2"/>
</dbReference>
<evidence type="ECO:0000256" key="5">
    <source>
        <dbReference type="ARBA" id="ARBA00022989"/>
    </source>
</evidence>
<comment type="similarity">
    <text evidence="2">Belongs to the cytochrome c oxidase subunit 3 family.</text>
</comment>
<comment type="subcellular location">
    <subcellularLocation>
        <location evidence="1">Cell membrane</location>
        <topology evidence="1">Multi-pass membrane protein</topology>
    </subcellularLocation>
</comment>
<feature type="domain" description="Heme-copper oxidase subunit III family profile" evidence="8">
    <location>
        <begin position="1"/>
        <end position="342"/>
    </location>
</feature>
<dbReference type="PANTHER" id="PTHR11403:SF2">
    <property type="entry name" value="CYTOCHROME BO(3) UBIQUINOL OXIDASE SUBUNIT 3"/>
    <property type="match status" value="1"/>
</dbReference>
<evidence type="ECO:0000313" key="10">
    <source>
        <dbReference type="EMBL" id="SHG79321.1"/>
    </source>
</evidence>
<dbReference type="PROSITE" id="PS50253">
    <property type="entry name" value="COX3"/>
    <property type="match status" value="1"/>
</dbReference>
<evidence type="ECO:0000256" key="1">
    <source>
        <dbReference type="ARBA" id="ARBA00004651"/>
    </source>
</evidence>
<organism evidence="10 11">
    <name type="scientific">Flavobacterium granuli</name>
    <dbReference type="NCBI Taxonomy" id="280093"/>
    <lineage>
        <taxon>Bacteria</taxon>
        <taxon>Pseudomonadati</taxon>
        <taxon>Bacteroidota</taxon>
        <taxon>Flavobacteriia</taxon>
        <taxon>Flavobacteriales</taxon>
        <taxon>Flavobacteriaceae</taxon>
        <taxon>Flavobacterium</taxon>
    </lineage>
</organism>
<dbReference type="EMBL" id="PVUB01000003">
    <property type="protein sequence ID" value="PRZ25032.1"/>
    <property type="molecule type" value="Genomic_DNA"/>
</dbReference>
<evidence type="ECO:0000313" key="9">
    <source>
        <dbReference type="EMBL" id="PRZ25032.1"/>
    </source>
</evidence>